<evidence type="ECO:0000313" key="1">
    <source>
        <dbReference type="EMBL" id="MDP9616295.1"/>
    </source>
</evidence>
<sequence>MAARVVLGVVEADVGIVKGRQVRAAAPAARITVLIT</sequence>
<gene>
    <name evidence="1" type="ORF">JOF35_008633</name>
</gene>
<protein>
    <submittedName>
        <fullName evidence="1">Uncharacterized protein</fullName>
    </submittedName>
</protein>
<accession>A0ABT9L7M9</accession>
<dbReference type="EMBL" id="JAURUE010000002">
    <property type="protein sequence ID" value="MDP9616295.1"/>
    <property type="molecule type" value="Genomic_DNA"/>
</dbReference>
<keyword evidence="2" id="KW-1185">Reference proteome</keyword>
<proteinExistence type="predicted"/>
<organism evidence="1 2">
    <name type="scientific">Streptomyces demainii</name>
    <dbReference type="NCBI Taxonomy" id="588122"/>
    <lineage>
        <taxon>Bacteria</taxon>
        <taxon>Bacillati</taxon>
        <taxon>Actinomycetota</taxon>
        <taxon>Actinomycetes</taxon>
        <taxon>Kitasatosporales</taxon>
        <taxon>Streptomycetaceae</taxon>
        <taxon>Streptomyces</taxon>
    </lineage>
</organism>
<dbReference type="Proteomes" id="UP001234880">
    <property type="component" value="Unassembled WGS sequence"/>
</dbReference>
<evidence type="ECO:0000313" key="2">
    <source>
        <dbReference type="Proteomes" id="UP001234880"/>
    </source>
</evidence>
<name>A0ABT9L7M9_9ACTN</name>
<reference evidence="1 2" key="1">
    <citation type="submission" date="2023-07" db="EMBL/GenBank/DDBJ databases">
        <title>Sequencing the genomes of 1000 actinobacteria strains.</title>
        <authorList>
            <person name="Klenk H.-P."/>
        </authorList>
    </citation>
    <scope>NUCLEOTIDE SEQUENCE [LARGE SCALE GENOMIC DNA]</scope>
    <source>
        <strain evidence="1 2">DSM 41600</strain>
    </source>
</reference>
<comment type="caution">
    <text evidence="1">The sequence shown here is derived from an EMBL/GenBank/DDBJ whole genome shotgun (WGS) entry which is preliminary data.</text>
</comment>